<reference evidence="1 2" key="1">
    <citation type="journal article" date="2023" name="Mol. Ecol. Resour.">
        <title>Chromosome-level genome assembly of a triploid poplar Populus alba 'Berolinensis'.</title>
        <authorList>
            <person name="Chen S."/>
            <person name="Yu Y."/>
            <person name="Wang X."/>
            <person name="Wang S."/>
            <person name="Zhang T."/>
            <person name="Zhou Y."/>
            <person name="He R."/>
            <person name="Meng N."/>
            <person name="Wang Y."/>
            <person name="Liu W."/>
            <person name="Liu Z."/>
            <person name="Liu J."/>
            <person name="Guo Q."/>
            <person name="Huang H."/>
            <person name="Sederoff R.R."/>
            <person name="Wang G."/>
            <person name="Qu G."/>
            <person name="Chen S."/>
        </authorList>
    </citation>
    <scope>NUCLEOTIDE SEQUENCE [LARGE SCALE GENOMIC DNA]</scope>
    <source>
        <strain evidence="1">SC-2020</strain>
    </source>
</reference>
<evidence type="ECO:0000313" key="1">
    <source>
        <dbReference type="EMBL" id="KAJ7011647.1"/>
    </source>
</evidence>
<evidence type="ECO:0000313" key="2">
    <source>
        <dbReference type="Proteomes" id="UP001164929"/>
    </source>
</evidence>
<proteinExistence type="predicted"/>
<protein>
    <submittedName>
        <fullName evidence="1">Uncharacterized protein</fullName>
    </submittedName>
</protein>
<comment type="caution">
    <text evidence="1">The sequence shown here is derived from an EMBL/GenBank/DDBJ whole genome shotgun (WGS) entry which is preliminary data.</text>
</comment>
<dbReference type="AlphaFoldDB" id="A0AAD6WGM1"/>
<name>A0AAD6WGM1_9ROSI</name>
<organism evidence="1 2">
    <name type="scientific">Populus alba x Populus x berolinensis</name>
    <dbReference type="NCBI Taxonomy" id="444605"/>
    <lineage>
        <taxon>Eukaryota</taxon>
        <taxon>Viridiplantae</taxon>
        <taxon>Streptophyta</taxon>
        <taxon>Embryophyta</taxon>
        <taxon>Tracheophyta</taxon>
        <taxon>Spermatophyta</taxon>
        <taxon>Magnoliopsida</taxon>
        <taxon>eudicotyledons</taxon>
        <taxon>Gunneridae</taxon>
        <taxon>Pentapetalae</taxon>
        <taxon>rosids</taxon>
        <taxon>fabids</taxon>
        <taxon>Malpighiales</taxon>
        <taxon>Salicaceae</taxon>
        <taxon>Saliceae</taxon>
        <taxon>Populus</taxon>
    </lineage>
</organism>
<keyword evidence="2" id="KW-1185">Reference proteome</keyword>
<sequence>MLVREIHQESRLRKQRPSVLCVKWHFFSSWLLVVEDFAISLYIGSQSQQARLSLYYSMFVSMVPHRMLYLDATLLRSFCLLNFRPIPPSLL</sequence>
<dbReference type="EMBL" id="JAQIZT010000001">
    <property type="protein sequence ID" value="KAJ7011647.1"/>
    <property type="molecule type" value="Genomic_DNA"/>
</dbReference>
<dbReference type="Proteomes" id="UP001164929">
    <property type="component" value="Chromosome 1"/>
</dbReference>
<accession>A0AAD6WGM1</accession>
<gene>
    <name evidence="1" type="ORF">NC653_001915</name>
</gene>